<dbReference type="EMBL" id="MU865341">
    <property type="protein sequence ID" value="KAK4226852.1"/>
    <property type="molecule type" value="Genomic_DNA"/>
</dbReference>
<reference evidence="2" key="2">
    <citation type="submission" date="2023-05" db="EMBL/GenBank/DDBJ databases">
        <authorList>
            <consortium name="Lawrence Berkeley National Laboratory"/>
            <person name="Steindorff A."/>
            <person name="Hensen N."/>
            <person name="Bonometti L."/>
            <person name="Westerberg I."/>
            <person name="Brannstrom I.O."/>
            <person name="Guillou S."/>
            <person name="Cros-Aarteil S."/>
            <person name="Calhoun S."/>
            <person name="Haridas S."/>
            <person name="Kuo A."/>
            <person name="Mondo S."/>
            <person name="Pangilinan J."/>
            <person name="Riley R."/>
            <person name="Labutti K."/>
            <person name="Andreopoulos B."/>
            <person name="Lipzen A."/>
            <person name="Chen C."/>
            <person name="Yanf M."/>
            <person name="Daum C."/>
            <person name="Ng V."/>
            <person name="Clum A."/>
            <person name="Ohm R."/>
            <person name="Martin F."/>
            <person name="Silar P."/>
            <person name="Natvig D."/>
            <person name="Lalanne C."/>
            <person name="Gautier V."/>
            <person name="Ament-Velasquez S.L."/>
            <person name="Kruys A."/>
            <person name="Hutchinson M.I."/>
            <person name="Powell A.J."/>
            <person name="Barry K."/>
            <person name="Miller A.N."/>
            <person name="Grigoriev I.V."/>
            <person name="Debuchy R."/>
            <person name="Gladieux P."/>
            <person name="Thoren M.H."/>
            <person name="Johannesson H."/>
        </authorList>
    </citation>
    <scope>NUCLEOTIDE SEQUENCE</scope>
    <source>
        <strain evidence="2">CBS 990.96</strain>
    </source>
</reference>
<name>A0AAN7BP32_9PEZI</name>
<evidence type="ECO:0000313" key="3">
    <source>
        <dbReference type="Proteomes" id="UP001301958"/>
    </source>
</evidence>
<evidence type="ECO:0000256" key="1">
    <source>
        <dbReference type="SAM" id="MobiDB-lite"/>
    </source>
</evidence>
<reference evidence="2" key="1">
    <citation type="journal article" date="2023" name="Mol. Phylogenet. Evol.">
        <title>Genome-scale phylogeny and comparative genomics of the fungal order Sordariales.</title>
        <authorList>
            <person name="Hensen N."/>
            <person name="Bonometti L."/>
            <person name="Westerberg I."/>
            <person name="Brannstrom I.O."/>
            <person name="Guillou S."/>
            <person name="Cros-Aarteil S."/>
            <person name="Calhoun S."/>
            <person name="Haridas S."/>
            <person name="Kuo A."/>
            <person name="Mondo S."/>
            <person name="Pangilinan J."/>
            <person name="Riley R."/>
            <person name="LaButti K."/>
            <person name="Andreopoulos B."/>
            <person name="Lipzen A."/>
            <person name="Chen C."/>
            <person name="Yan M."/>
            <person name="Daum C."/>
            <person name="Ng V."/>
            <person name="Clum A."/>
            <person name="Steindorff A."/>
            <person name="Ohm R.A."/>
            <person name="Martin F."/>
            <person name="Silar P."/>
            <person name="Natvig D.O."/>
            <person name="Lalanne C."/>
            <person name="Gautier V."/>
            <person name="Ament-Velasquez S.L."/>
            <person name="Kruys A."/>
            <person name="Hutchinson M.I."/>
            <person name="Powell A.J."/>
            <person name="Barry K."/>
            <person name="Miller A.N."/>
            <person name="Grigoriev I.V."/>
            <person name="Debuchy R."/>
            <person name="Gladieux P."/>
            <person name="Hiltunen Thoren M."/>
            <person name="Johannesson H."/>
        </authorList>
    </citation>
    <scope>NUCLEOTIDE SEQUENCE</scope>
    <source>
        <strain evidence="2">CBS 990.96</strain>
    </source>
</reference>
<sequence>MGWDPKVLECMSFEASLMYTSKRDTGSTSQPSHDQEVYDWHFDGSSNGQDRQENQHHPGPNDPLPARIFSSRLERYWPGSVVDQTFEQSLNRTSEKAVDQTSEQGTESEVQGVEDVDMTAPGSPDGLNSLFI</sequence>
<evidence type="ECO:0000313" key="2">
    <source>
        <dbReference type="EMBL" id="KAK4226852.1"/>
    </source>
</evidence>
<comment type="caution">
    <text evidence="2">The sequence shown here is derived from an EMBL/GenBank/DDBJ whole genome shotgun (WGS) entry which is preliminary data.</text>
</comment>
<proteinExistence type="predicted"/>
<dbReference type="Proteomes" id="UP001301958">
    <property type="component" value="Unassembled WGS sequence"/>
</dbReference>
<accession>A0AAN7BP32</accession>
<feature type="region of interest" description="Disordered" evidence="1">
    <location>
        <begin position="88"/>
        <end position="132"/>
    </location>
</feature>
<keyword evidence="3" id="KW-1185">Reference proteome</keyword>
<organism evidence="2 3">
    <name type="scientific">Podospora fimiseda</name>
    <dbReference type="NCBI Taxonomy" id="252190"/>
    <lineage>
        <taxon>Eukaryota</taxon>
        <taxon>Fungi</taxon>
        <taxon>Dikarya</taxon>
        <taxon>Ascomycota</taxon>
        <taxon>Pezizomycotina</taxon>
        <taxon>Sordariomycetes</taxon>
        <taxon>Sordariomycetidae</taxon>
        <taxon>Sordariales</taxon>
        <taxon>Podosporaceae</taxon>
        <taxon>Podospora</taxon>
    </lineage>
</organism>
<dbReference type="AlphaFoldDB" id="A0AAN7BP32"/>
<gene>
    <name evidence="2" type="ORF">QBC38DRAFT_455889</name>
</gene>
<feature type="region of interest" description="Disordered" evidence="1">
    <location>
        <begin position="21"/>
        <end position="66"/>
    </location>
</feature>
<protein>
    <submittedName>
        <fullName evidence="2">Uncharacterized protein</fullName>
    </submittedName>
</protein>
<feature type="compositionally biased region" description="Basic and acidic residues" evidence="1">
    <location>
        <begin position="33"/>
        <end position="42"/>
    </location>
</feature>
<feature type="compositionally biased region" description="Polar residues" evidence="1">
    <location>
        <begin position="99"/>
        <end position="109"/>
    </location>
</feature>